<feature type="region of interest" description="Disordered" evidence="1">
    <location>
        <begin position="33"/>
        <end position="69"/>
    </location>
</feature>
<sequence length="115" mass="12160">MEKGFGLGNSPRGFFVRAGGSYEACGFGPAVGAREPGKEAGDEQFVDSNQKGGLRESGRPRADGTVVAGGTYLRGRRAEREVASVGRVGDTYPRGGCYSGFGRNKRKNNGVWVLI</sequence>
<feature type="compositionally biased region" description="Basic and acidic residues" evidence="1">
    <location>
        <begin position="53"/>
        <end position="62"/>
    </location>
</feature>
<evidence type="ECO:0000313" key="2">
    <source>
        <dbReference type="EMBL" id="CAL1571751.1"/>
    </source>
</evidence>
<dbReference type="EMBL" id="OZ035832">
    <property type="protein sequence ID" value="CAL1571751.1"/>
    <property type="molecule type" value="Genomic_DNA"/>
</dbReference>
<dbReference type="Proteomes" id="UP001497482">
    <property type="component" value="Chromosome 10"/>
</dbReference>
<evidence type="ECO:0000313" key="3">
    <source>
        <dbReference type="Proteomes" id="UP001497482"/>
    </source>
</evidence>
<name>A0AAV2J5E9_KNICA</name>
<keyword evidence="3" id="KW-1185">Reference proteome</keyword>
<reference evidence="2 3" key="1">
    <citation type="submission" date="2024-04" db="EMBL/GenBank/DDBJ databases">
        <authorList>
            <person name="Waldvogel A.-M."/>
            <person name="Schoenle A."/>
        </authorList>
    </citation>
    <scope>NUCLEOTIDE SEQUENCE [LARGE SCALE GENOMIC DNA]</scope>
</reference>
<organism evidence="2 3">
    <name type="scientific">Knipowitschia caucasica</name>
    <name type="common">Caucasian dwarf goby</name>
    <name type="synonym">Pomatoschistus caucasicus</name>
    <dbReference type="NCBI Taxonomy" id="637954"/>
    <lineage>
        <taxon>Eukaryota</taxon>
        <taxon>Metazoa</taxon>
        <taxon>Chordata</taxon>
        <taxon>Craniata</taxon>
        <taxon>Vertebrata</taxon>
        <taxon>Euteleostomi</taxon>
        <taxon>Actinopterygii</taxon>
        <taxon>Neopterygii</taxon>
        <taxon>Teleostei</taxon>
        <taxon>Neoteleostei</taxon>
        <taxon>Acanthomorphata</taxon>
        <taxon>Gobiaria</taxon>
        <taxon>Gobiiformes</taxon>
        <taxon>Gobioidei</taxon>
        <taxon>Gobiidae</taxon>
        <taxon>Gobiinae</taxon>
        <taxon>Knipowitschia</taxon>
    </lineage>
</organism>
<evidence type="ECO:0000256" key="1">
    <source>
        <dbReference type="SAM" id="MobiDB-lite"/>
    </source>
</evidence>
<protein>
    <submittedName>
        <fullName evidence="2">Uncharacterized protein</fullName>
    </submittedName>
</protein>
<dbReference type="AlphaFoldDB" id="A0AAV2J5E9"/>
<accession>A0AAV2J5E9</accession>
<proteinExistence type="predicted"/>
<gene>
    <name evidence="2" type="ORF">KC01_LOCUS3843</name>
</gene>